<evidence type="ECO:0000313" key="15">
    <source>
        <dbReference type="EMBL" id="MCJ8150888.1"/>
    </source>
</evidence>
<keyword evidence="4" id="KW-0597">Phosphoprotein</keyword>
<keyword evidence="7" id="KW-0808">Transferase</keyword>
<dbReference type="SUPFAM" id="SSF55785">
    <property type="entry name" value="PYP-like sensor domain (PAS domain)"/>
    <property type="match status" value="1"/>
</dbReference>
<dbReference type="InterPro" id="IPR036890">
    <property type="entry name" value="HATPase_C_sf"/>
</dbReference>
<proteinExistence type="predicted"/>
<keyword evidence="9" id="KW-0547">Nucleotide-binding</keyword>
<evidence type="ECO:0000256" key="2">
    <source>
        <dbReference type="ARBA" id="ARBA00012438"/>
    </source>
</evidence>
<comment type="catalytic activity">
    <reaction evidence="1">
        <text>ATP + protein L-histidine = ADP + protein N-phospho-L-histidine.</text>
        <dbReference type="EC" id="2.7.13.3"/>
    </reaction>
</comment>
<keyword evidence="10" id="KW-0418">Kinase</keyword>
<evidence type="ECO:0000256" key="5">
    <source>
        <dbReference type="ARBA" id="ARBA00022630"/>
    </source>
</evidence>
<keyword evidence="16" id="KW-1185">Reference proteome</keyword>
<keyword evidence="11" id="KW-0067">ATP-binding</keyword>
<dbReference type="PROSITE" id="PS50112">
    <property type="entry name" value="PAS"/>
    <property type="match status" value="1"/>
</dbReference>
<dbReference type="InterPro" id="IPR011102">
    <property type="entry name" value="Sig_transdc_His_kinase_HWE"/>
</dbReference>
<evidence type="ECO:0000256" key="7">
    <source>
        <dbReference type="ARBA" id="ARBA00022679"/>
    </source>
</evidence>
<evidence type="ECO:0000256" key="6">
    <source>
        <dbReference type="ARBA" id="ARBA00022643"/>
    </source>
</evidence>
<gene>
    <name evidence="15" type="ORF">MKI86_17210</name>
</gene>
<name>A0ABT0CQJ5_9HYPH</name>
<keyword evidence="5" id="KW-0285">Flavoprotein</keyword>
<evidence type="ECO:0000256" key="3">
    <source>
        <dbReference type="ARBA" id="ARBA00021740"/>
    </source>
</evidence>
<keyword evidence="8" id="KW-0677">Repeat</keyword>
<dbReference type="PROSITE" id="PS50113">
    <property type="entry name" value="PAC"/>
    <property type="match status" value="1"/>
</dbReference>
<evidence type="ECO:0000313" key="16">
    <source>
        <dbReference type="Proteomes" id="UP001201844"/>
    </source>
</evidence>
<dbReference type="Pfam" id="PF00989">
    <property type="entry name" value="PAS"/>
    <property type="match status" value="1"/>
</dbReference>
<geneLocation type="plasmid" evidence="15">
    <name>unnamed</name>
</geneLocation>
<dbReference type="RefSeq" id="WP_241603102.1">
    <property type="nucleotide sequence ID" value="NZ_JAKVIN010000007.1"/>
</dbReference>
<dbReference type="SMART" id="SM00091">
    <property type="entry name" value="PAS"/>
    <property type="match status" value="1"/>
</dbReference>
<comment type="caution">
    <text evidence="15">The sequence shown here is derived from an EMBL/GenBank/DDBJ whole genome shotgun (WGS) entry which is preliminary data.</text>
</comment>
<dbReference type="PANTHER" id="PTHR41523">
    <property type="entry name" value="TWO-COMPONENT SYSTEM SENSOR PROTEIN"/>
    <property type="match status" value="1"/>
</dbReference>
<sequence length="348" mass="38263">MKIAGDTGTISSRERFLEAIVQSAIDYAIISMDLDGLVTSWNEGAVKILGWKAEDMIGKPATVFFTQEDREDGVPQKEMTAALNNGRGSDERWHLRADGTIFWASGEMMTLRDANDKTIGFIKILRDRTEERERAERERLLMHELAHRMKNTLSVVQAIVTQSLRNAASLGDASDKLQLRIAAYAKAHEILLQRDWVSATMADVVTAASMNIGLDGSSRISADGPDVRLGPQAALSFAMVFHELLTNASKYGALSNEEGHVEISWDLEHRDGTETLMVCWRETNGPRIVSSQPDRKGFGSRLIVSSLQAFGEASVSYLQEGFVLLAALPLAKIQLQSDLSAIETAPKA</sequence>
<dbReference type="SMART" id="SM00911">
    <property type="entry name" value="HWE_HK"/>
    <property type="match status" value="1"/>
</dbReference>
<protein>
    <recommendedName>
        <fullName evidence="3">Blue-light-activated histidine kinase</fullName>
        <ecNumber evidence="2">2.7.13.3</ecNumber>
    </recommendedName>
</protein>
<dbReference type="InterPro" id="IPR000700">
    <property type="entry name" value="PAS-assoc_C"/>
</dbReference>
<dbReference type="CDD" id="cd00130">
    <property type="entry name" value="PAS"/>
    <property type="match status" value="1"/>
</dbReference>
<evidence type="ECO:0000256" key="11">
    <source>
        <dbReference type="ARBA" id="ARBA00022840"/>
    </source>
</evidence>
<dbReference type="Gene3D" id="3.30.565.10">
    <property type="entry name" value="Histidine kinase-like ATPase, C-terminal domain"/>
    <property type="match status" value="1"/>
</dbReference>
<dbReference type="NCBIfam" id="TIGR00229">
    <property type="entry name" value="sensory_box"/>
    <property type="match status" value="1"/>
</dbReference>
<dbReference type="Gene3D" id="3.30.450.20">
    <property type="entry name" value="PAS domain"/>
    <property type="match status" value="1"/>
</dbReference>
<dbReference type="EC" id="2.7.13.3" evidence="2"/>
<dbReference type="Proteomes" id="UP001201844">
    <property type="component" value="Unassembled WGS sequence"/>
</dbReference>
<keyword evidence="12" id="KW-0843">Virulence</keyword>
<evidence type="ECO:0000256" key="4">
    <source>
        <dbReference type="ARBA" id="ARBA00022553"/>
    </source>
</evidence>
<dbReference type="InterPro" id="IPR000014">
    <property type="entry name" value="PAS"/>
</dbReference>
<evidence type="ECO:0000259" key="13">
    <source>
        <dbReference type="PROSITE" id="PS50112"/>
    </source>
</evidence>
<reference evidence="15 16" key="1">
    <citation type="submission" date="2022-02" db="EMBL/GenBank/DDBJ databases">
        <title>Shinella B3.7 sp. nov., isolated from Sediment (Zhairuo Island).</title>
        <authorList>
            <person name="Chen G."/>
        </authorList>
    </citation>
    <scope>NUCLEOTIDE SEQUENCE [LARGE SCALE GENOMIC DNA]</scope>
    <source>
        <strain evidence="15 16">B3.7</strain>
        <plasmid evidence="15">unnamed</plasmid>
    </source>
</reference>
<dbReference type="Pfam" id="PF07536">
    <property type="entry name" value="HWE_HK"/>
    <property type="match status" value="1"/>
</dbReference>
<keyword evidence="6" id="KW-0288">FMN</keyword>
<evidence type="ECO:0000256" key="1">
    <source>
        <dbReference type="ARBA" id="ARBA00000085"/>
    </source>
</evidence>
<feature type="domain" description="PAC" evidence="14">
    <location>
        <begin position="88"/>
        <end position="140"/>
    </location>
</feature>
<evidence type="ECO:0000256" key="8">
    <source>
        <dbReference type="ARBA" id="ARBA00022737"/>
    </source>
</evidence>
<accession>A0ABT0CQJ5</accession>
<organism evidence="15 16">
    <name type="scientific">Shinella sedimenti</name>
    <dbReference type="NCBI Taxonomy" id="2919913"/>
    <lineage>
        <taxon>Bacteria</taxon>
        <taxon>Pseudomonadati</taxon>
        <taxon>Pseudomonadota</taxon>
        <taxon>Alphaproteobacteria</taxon>
        <taxon>Hyphomicrobiales</taxon>
        <taxon>Rhizobiaceae</taxon>
        <taxon>Shinella</taxon>
    </lineage>
</organism>
<keyword evidence="15" id="KW-0614">Plasmid</keyword>
<evidence type="ECO:0000256" key="12">
    <source>
        <dbReference type="ARBA" id="ARBA00023026"/>
    </source>
</evidence>
<dbReference type="PANTHER" id="PTHR41523:SF8">
    <property type="entry name" value="ETHYLENE RESPONSE SENSOR PROTEIN"/>
    <property type="match status" value="1"/>
</dbReference>
<evidence type="ECO:0000259" key="14">
    <source>
        <dbReference type="PROSITE" id="PS50113"/>
    </source>
</evidence>
<evidence type="ECO:0000256" key="10">
    <source>
        <dbReference type="ARBA" id="ARBA00022777"/>
    </source>
</evidence>
<evidence type="ECO:0000256" key="9">
    <source>
        <dbReference type="ARBA" id="ARBA00022741"/>
    </source>
</evidence>
<dbReference type="InterPro" id="IPR013767">
    <property type="entry name" value="PAS_fold"/>
</dbReference>
<dbReference type="EMBL" id="JAKVIN010000007">
    <property type="protein sequence ID" value="MCJ8150888.1"/>
    <property type="molecule type" value="Genomic_DNA"/>
</dbReference>
<dbReference type="InterPro" id="IPR035965">
    <property type="entry name" value="PAS-like_dom_sf"/>
</dbReference>
<feature type="domain" description="PAS" evidence="13">
    <location>
        <begin position="13"/>
        <end position="86"/>
    </location>
</feature>